<comment type="caution">
    <text evidence="1">The sequence shown here is derived from an EMBL/GenBank/DDBJ whole genome shotgun (WGS) entry which is preliminary data.</text>
</comment>
<sequence length="111" mass="12552">MPCGLSSLKPWITTTKMLDKLFRFTDKSPMRALALILALVSAFSLIWSPEATARSSQLYLWQAVIFLWAVISALVHGVGFKLSGVWRWVFCAPLSYPILCAVLYYFYIARG</sequence>
<proteinExistence type="predicted"/>
<dbReference type="Pfam" id="PF09600">
    <property type="entry name" value="Cyd_oper_YbgE"/>
    <property type="match status" value="1"/>
</dbReference>
<dbReference type="EMBL" id="JAFNAA010000008">
    <property type="protein sequence ID" value="MBO1108342.1"/>
    <property type="molecule type" value="Genomic_DNA"/>
</dbReference>
<name>A0A2P1VNJ8_PLESH</name>
<reference evidence="1" key="1">
    <citation type="submission" date="2021-03" db="EMBL/GenBank/DDBJ databases">
        <title>Plesiomonas shigelloides zfcc0051, isolated from zebrafish feces.</title>
        <authorList>
            <person name="Vanderhoek Z."/>
            <person name="Gaulke C."/>
        </authorList>
    </citation>
    <scope>NUCLEOTIDE SEQUENCE</scope>
    <source>
        <strain evidence="1">Zfcc0051</strain>
    </source>
</reference>
<gene>
    <name evidence="1" type="ORF">J2R62_08920</name>
</gene>
<dbReference type="Proteomes" id="UP000664658">
    <property type="component" value="Unassembled WGS sequence"/>
</dbReference>
<dbReference type="InterPro" id="IPR011846">
    <property type="entry name" value="Cyd_oper_YbgE"/>
</dbReference>
<evidence type="ECO:0000313" key="2">
    <source>
        <dbReference type="Proteomes" id="UP000664658"/>
    </source>
</evidence>
<protein>
    <submittedName>
        <fullName evidence="1">Cyd operon protein YbgE</fullName>
    </submittedName>
</protein>
<accession>A0A2P1VNJ8</accession>
<dbReference type="AlphaFoldDB" id="A0A2P1VNJ8"/>
<evidence type="ECO:0000313" key="1">
    <source>
        <dbReference type="EMBL" id="MBO1108342.1"/>
    </source>
</evidence>
<organism evidence="1 2">
    <name type="scientific">Plesiomonas shigelloides</name>
    <name type="common">Aeromonas shigelloides</name>
    <dbReference type="NCBI Taxonomy" id="703"/>
    <lineage>
        <taxon>Bacteria</taxon>
        <taxon>Pseudomonadati</taxon>
        <taxon>Pseudomonadota</taxon>
        <taxon>Gammaproteobacteria</taxon>
        <taxon>Enterobacterales</taxon>
        <taxon>Enterobacteriaceae</taxon>
        <taxon>Plesiomonas</taxon>
    </lineage>
</organism>